<evidence type="ECO:0000313" key="1">
    <source>
        <dbReference type="EMBL" id="PIO38892.1"/>
    </source>
</evidence>
<proteinExistence type="predicted"/>
<evidence type="ECO:0000313" key="2">
    <source>
        <dbReference type="Proteomes" id="UP000228934"/>
    </source>
</evidence>
<accession>A0A2G9SFM4</accession>
<organism evidence="1 2">
    <name type="scientific">Aquarana catesbeiana</name>
    <name type="common">American bullfrog</name>
    <name type="synonym">Rana catesbeiana</name>
    <dbReference type="NCBI Taxonomy" id="8400"/>
    <lineage>
        <taxon>Eukaryota</taxon>
        <taxon>Metazoa</taxon>
        <taxon>Chordata</taxon>
        <taxon>Craniata</taxon>
        <taxon>Vertebrata</taxon>
        <taxon>Euteleostomi</taxon>
        <taxon>Amphibia</taxon>
        <taxon>Batrachia</taxon>
        <taxon>Anura</taxon>
        <taxon>Neobatrachia</taxon>
        <taxon>Ranoidea</taxon>
        <taxon>Ranidae</taxon>
        <taxon>Aquarana</taxon>
    </lineage>
</organism>
<protein>
    <submittedName>
        <fullName evidence="1">Uncharacterized protein</fullName>
    </submittedName>
</protein>
<name>A0A2G9SFM4_AQUCT</name>
<reference evidence="2" key="1">
    <citation type="journal article" date="2017" name="Nat. Commun.">
        <title>The North American bullfrog draft genome provides insight into hormonal regulation of long noncoding RNA.</title>
        <authorList>
            <person name="Hammond S.A."/>
            <person name="Warren R.L."/>
            <person name="Vandervalk B.P."/>
            <person name="Kucuk E."/>
            <person name="Khan H."/>
            <person name="Gibb E.A."/>
            <person name="Pandoh P."/>
            <person name="Kirk H."/>
            <person name="Zhao Y."/>
            <person name="Jones M."/>
            <person name="Mungall A.J."/>
            <person name="Coope R."/>
            <person name="Pleasance S."/>
            <person name="Moore R.A."/>
            <person name="Holt R.A."/>
            <person name="Round J.M."/>
            <person name="Ohora S."/>
            <person name="Walle B.V."/>
            <person name="Veldhoen N."/>
            <person name="Helbing C.C."/>
            <person name="Birol I."/>
        </authorList>
    </citation>
    <scope>NUCLEOTIDE SEQUENCE [LARGE SCALE GENOMIC DNA]</scope>
</reference>
<dbReference type="EMBL" id="KV925123">
    <property type="protein sequence ID" value="PIO38892.1"/>
    <property type="molecule type" value="Genomic_DNA"/>
</dbReference>
<dbReference type="Proteomes" id="UP000228934">
    <property type="component" value="Unassembled WGS sequence"/>
</dbReference>
<gene>
    <name evidence="1" type="ORF">AB205_0128560</name>
</gene>
<sequence>MFWAEYNNVLPKNINHVLHFIVKFVFCYNFEVFALKINQFSDAHGVSSCAIFHQGITMYLFCVCNPFILKMLICERYKAIAHTKHVHWSPMMGDSTC</sequence>
<keyword evidence="2" id="KW-1185">Reference proteome</keyword>
<dbReference type="AlphaFoldDB" id="A0A2G9SFM4"/>